<gene>
    <name evidence="4" type="ORF">GCM10010191_01550</name>
</gene>
<evidence type="ECO:0000313" key="5">
    <source>
        <dbReference type="Proteomes" id="UP001501231"/>
    </source>
</evidence>
<protein>
    <recommendedName>
        <fullName evidence="3">N-acetyltransferase domain-containing protein</fullName>
    </recommendedName>
</protein>
<dbReference type="Gene3D" id="3.40.630.30">
    <property type="match status" value="1"/>
</dbReference>
<evidence type="ECO:0000313" key="4">
    <source>
        <dbReference type="EMBL" id="GAA2398513.1"/>
    </source>
</evidence>
<dbReference type="InterPro" id="IPR050832">
    <property type="entry name" value="Bact_Acetyltransf"/>
</dbReference>
<dbReference type="CDD" id="cd04301">
    <property type="entry name" value="NAT_SF"/>
    <property type="match status" value="1"/>
</dbReference>
<dbReference type="EMBL" id="BAAARW010000001">
    <property type="protein sequence ID" value="GAA2398513.1"/>
    <property type="molecule type" value="Genomic_DNA"/>
</dbReference>
<keyword evidence="5" id="KW-1185">Reference proteome</keyword>
<sequence length="172" mass="18077">MNDLEAAIRSGTAADAEAAAALVHRADLARRGPSPADAEIRGRSARRLAVPSTFFRVAEAPGQREPIGVAAGMPGRVGGGVGDPIPGLCHISMVAVEPGHWGRGLGRRVLTAVLADARRLGYGQAQLFTQTGNERARVLYESEGFVLTGQTAVDEVGDEILLYLLDLRRAPA</sequence>
<dbReference type="InterPro" id="IPR016181">
    <property type="entry name" value="Acyl_CoA_acyltransferase"/>
</dbReference>
<dbReference type="Proteomes" id="UP001501231">
    <property type="component" value="Unassembled WGS sequence"/>
</dbReference>
<organism evidence="4 5">
    <name type="scientific">Actinomadura vinacea</name>
    <dbReference type="NCBI Taxonomy" id="115336"/>
    <lineage>
        <taxon>Bacteria</taxon>
        <taxon>Bacillati</taxon>
        <taxon>Actinomycetota</taxon>
        <taxon>Actinomycetes</taxon>
        <taxon>Streptosporangiales</taxon>
        <taxon>Thermomonosporaceae</taxon>
        <taxon>Actinomadura</taxon>
    </lineage>
</organism>
<dbReference type="RefSeq" id="WP_344586290.1">
    <property type="nucleotide sequence ID" value="NZ_BAAARW010000001.1"/>
</dbReference>
<evidence type="ECO:0000259" key="3">
    <source>
        <dbReference type="PROSITE" id="PS51186"/>
    </source>
</evidence>
<keyword evidence="1" id="KW-0808">Transferase</keyword>
<evidence type="ECO:0000256" key="2">
    <source>
        <dbReference type="ARBA" id="ARBA00023315"/>
    </source>
</evidence>
<dbReference type="Pfam" id="PF00583">
    <property type="entry name" value="Acetyltransf_1"/>
    <property type="match status" value="1"/>
</dbReference>
<name>A0ABN3IBL0_9ACTN</name>
<dbReference type="PANTHER" id="PTHR43877">
    <property type="entry name" value="AMINOALKYLPHOSPHONATE N-ACETYLTRANSFERASE-RELATED-RELATED"/>
    <property type="match status" value="1"/>
</dbReference>
<evidence type="ECO:0000256" key="1">
    <source>
        <dbReference type="ARBA" id="ARBA00022679"/>
    </source>
</evidence>
<dbReference type="SUPFAM" id="SSF55729">
    <property type="entry name" value="Acyl-CoA N-acyltransferases (Nat)"/>
    <property type="match status" value="1"/>
</dbReference>
<accession>A0ABN3IBL0</accession>
<dbReference type="InterPro" id="IPR000182">
    <property type="entry name" value="GNAT_dom"/>
</dbReference>
<dbReference type="PROSITE" id="PS51186">
    <property type="entry name" value="GNAT"/>
    <property type="match status" value="1"/>
</dbReference>
<keyword evidence="2" id="KW-0012">Acyltransferase</keyword>
<feature type="domain" description="N-acetyltransferase" evidence="3">
    <location>
        <begin position="6"/>
        <end position="168"/>
    </location>
</feature>
<reference evidence="4 5" key="1">
    <citation type="journal article" date="2019" name="Int. J. Syst. Evol. Microbiol.">
        <title>The Global Catalogue of Microorganisms (GCM) 10K type strain sequencing project: providing services to taxonomists for standard genome sequencing and annotation.</title>
        <authorList>
            <consortium name="The Broad Institute Genomics Platform"/>
            <consortium name="The Broad Institute Genome Sequencing Center for Infectious Disease"/>
            <person name="Wu L."/>
            <person name="Ma J."/>
        </authorList>
    </citation>
    <scope>NUCLEOTIDE SEQUENCE [LARGE SCALE GENOMIC DNA]</scope>
    <source>
        <strain evidence="4 5">JCM 3325</strain>
    </source>
</reference>
<comment type="caution">
    <text evidence="4">The sequence shown here is derived from an EMBL/GenBank/DDBJ whole genome shotgun (WGS) entry which is preliminary data.</text>
</comment>
<proteinExistence type="predicted"/>